<name>A0A8S1N4E4_9CILI</name>
<keyword evidence="3" id="KW-1185">Reference proteome</keyword>
<organism evidence="2 3">
    <name type="scientific">Paramecium sonneborni</name>
    <dbReference type="NCBI Taxonomy" id="65129"/>
    <lineage>
        <taxon>Eukaryota</taxon>
        <taxon>Sar</taxon>
        <taxon>Alveolata</taxon>
        <taxon>Ciliophora</taxon>
        <taxon>Intramacronucleata</taxon>
        <taxon>Oligohymenophorea</taxon>
        <taxon>Peniculida</taxon>
        <taxon>Parameciidae</taxon>
        <taxon>Paramecium</taxon>
    </lineage>
</organism>
<dbReference type="EMBL" id="CAJJDN010000051">
    <property type="protein sequence ID" value="CAD8087290.1"/>
    <property type="molecule type" value="Genomic_DNA"/>
</dbReference>
<dbReference type="OrthoDB" id="294806at2759"/>
<feature type="compositionally biased region" description="Polar residues" evidence="1">
    <location>
        <begin position="211"/>
        <end position="232"/>
    </location>
</feature>
<evidence type="ECO:0000313" key="2">
    <source>
        <dbReference type="EMBL" id="CAD8087290.1"/>
    </source>
</evidence>
<sequence length="263" mass="30526">MQINGRLQLDLKLDNKDYKISGNIFMKENISTDVDKEAETIANRIIEKVRQKSLNKSINKSINKSVQYKYESQSATKFSQTEHFKSSEQSNSRQETLKNDYKQPFISEYQTEQRSSCKFNHENQQLDICELITPQKHKIRNTKSQQSIKKDEKDQINKKQSTIQLAESQYIIENTCTSNTKDGKQIIQLIDNAHNLLKKNSQILNRVQLQSPPKSAINTKSSLSIKTSNNSQSHKKKEDIVTQLLGSLRNAKKIKEEYQKRLF</sequence>
<dbReference type="AlphaFoldDB" id="A0A8S1N4E4"/>
<proteinExistence type="predicted"/>
<reference evidence="2" key="1">
    <citation type="submission" date="2021-01" db="EMBL/GenBank/DDBJ databases">
        <authorList>
            <consortium name="Genoscope - CEA"/>
            <person name="William W."/>
        </authorList>
    </citation>
    <scope>NUCLEOTIDE SEQUENCE</scope>
</reference>
<feature type="region of interest" description="Disordered" evidence="1">
    <location>
        <begin position="211"/>
        <end position="237"/>
    </location>
</feature>
<evidence type="ECO:0000256" key="1">
    <source>
        <dbReference type="SAM" id="MobiDB-lite"/>
    </source>
</evidence>
<dbReference type="Proteomes" id="UP000692954">
    <property type="component" value="Unassembled WGS sequence"/>
</dbReference>
<accession>A0A8S1N4E4</accession>
<protein>
    <submittedName>
        <fullName evidence="2">Uncharacterized protein</fullName>
    </submittedName>
</protein>
<evidence type="ECO:0000313" key="3">
    <source>
        <dbReference type="Proteomes" id="UP000692954"/>
    </source>
</evidence>
<gene>
    <name evidence="2" type="ORF">PSON_ATCC_30995.1.T0510106</name>
</gene>
<comment type="caution">
    <text evidence="2">The sequence shown here is derived from an EMBL/GenBank/DDBJ whole genome shotgun (WGS) entry which is preliminary data.</text>
</comment>